<name>A0A645BMB8_9ZZZZ</name>
<dbReference type="EMBL" id="VSSQ01019129">
    <property type="protein sequence ID" value="MPM62934.1"/>
    <property type="molecule type" value="Genomic_DNA"/>
</dbReference>
<reference evidence="1" key="1">
    <citation type="submission" date="2019-08" db="EMBL/GenBank/DDBJ databases">
        <authorList>
            <person name="Kucharzyk K."/>
            <person name="Murdoch R.W."/>
            <person name="Higgins S."/>
            <person name="Loffler F."/>
        </authorList>
    </citation>
    <scope>NUCLEOTIDE SEQUENCE</scope>
</reference>
<protein>
    <submittedName>
        <fullName evidence="1">Uncharacterized protein</fullName>
    </submittedName>
</protein>
<sequence>MVLFSGTSRLFAQGGVLDYVTSAFDGIGSKPLPRDPHAEDAMETTIAALSTRNRAPFYLADRKSVPLEEFTARLVDRVYTFDGNIGGLMPFILQSVHNNFTTGLKQIVFSRGEGGAMAIEMVEGEYKHRFTLIEGGYTSATITQRGDVFEARFTVQTELSESGELSLNIVAHFIETPFTRLIRISLTGEDTIKVVFDELPSIRDASEMLMELTGITRAQIVRNVLPLLKQERMQHTLRTFTTVTIQGKL</sequence>
<proteinExistence type="predicted"/>
<evidence type="ECO:0000313" key="1">
    <source>
        <dbReference type="EMBL" id="MPM62934.1"/>
    </source>
</evidence>
<gene>
    <name evidence="1" type="ORF">SDC9_109812</name>
</gene>
<organism evidence="1">
    <name type="scientific">bioreactor metagenome</name>
    <dbReference type="NCBI Taxonomy" id="1076179"/>
    <lineage>
        <taxon>unclassified sequences</taxon>
        <taxon>metagenomes</taxon>
        <taxon>ecological metagenomes</taxon>
    </lineage>
</organism>
<comment type="caution">
    <text evidence="1">The sequence shown here is derived from an EMBL/GenBank/DDBJ whole genome shotgun (WGS) entry which is preliminary data.</text>
</comment>
<dbReference type="AlphaFoldDB" id="A0A645BMB8"/>
<accession>A0A645BMB8</accession>